<dbReference type="GO" id="GO:0016020">
    <property type="term" value="C:membrane"/>
    <property type="evidence" value="ECO:0007669"/>
    <property type="project" value="TreeGrafter"/>
</dbReference>
<proteinExistence type="predicted"/>
<protein>
    <submittedName>
        <fullName evidence="2">Glycerol acyltransferase</fullName>
    </submittedName>
</protein>
<evidence type="ECO:0000313" key="3">
    <source>
        <dbReference type="Proteomes" id="UP000466794"/>
    </source>
</evidence>
<accession>A0A7K1V216</accession>
<dbReference type="EMBL" id="WRPP01000005">
    <property type="protein sequence ID" value="MVU80680.1"/>
    <property type="molecule type" value="Genomic_DNA"/>
</dbReference>
<sequence>MIVNFIRRYHRHEVQVDAMLPAEPSLLVSNHGFGGAADLNIFALVSALDELHIDREVTYLSHEIAWTLGLGPFVEALGCRQASQAAAEEAFTAARHVAVFPGGDIEAAKPWRDRNRIVFAGRIGYARSAIDHDVPVVPIVTVGAGESLLVLSDGQRFAKALGLPRLLRAKALPISISIPWGLNVGLVGMLPYLPLPTKITTAVLPAMRPEPGEAPEHFAVRIETAMQARMDTLVEQRIPILG</sequence>
<dbReference type="GO" id="GO:0016746">
    <property type="term" value="F:acyltransferase activity"/>
    <property type="evidence" value="ECO:0007669"/>
    <property type="project" value="UniProtKB-KW"/>
</dbReference>
<gene>
    <name evidence="2" type="ORF">GPX89_25940</name>
</gene>
<dbReference type="Proteomes" id="UP000466794">
    <property type="component" value="Unassembled WGS sequence"/>
</dbReference>
<dbReference type="PANTHER" id="PTHR22753:SF14">
    <property type="entry name" value="MONOACYLGLYCEROL_DIACYLGLYCEROL O-ACYLTRANSFERASE"/>
    <property type="match status" value="1"/>
</dbReference>
<name>A0A7K1V216_9NOCA</name>
<keyword evidence="2" id="KW-0012">Acyltransferase</keyword>
<keyword evidence="2" id="KW-0808">Transferase</keyword>
<dbReference type="PANTHER" id="PTHR22753">
    <property type="entry name" value="TRANSMEMBRANE PROTEIN 68"/>
    <property type="match status" value="1"/>
</dbReference>
<evidence type="ECO:0000313" key="2">
    <source>
        <dbReference type="EMBL" id="MVU80680.1"/>
    </source>
</evidence>
<dbReference type="InterPro" id="IPR002123">
    <property type="entry name" value="Plipid/glycerol_acylTrfase"/>
</dbReference>
<comment type="caution">
    <text evidence="2">The sequence shown here is derived from an EMBL/GenBank/DDBJ whole genome shotgun (WGS) entry which is preliminary data.</text>
</comment>
<organism evidence="2 3">
    <name type="scientific">Nocardia terrae</name>
    <dbReference type="NCBI Taxonomy" id="2675851"/>
    <lineage>
        <taxon>Bacteria</taxon>
        <taxon>Bacillati</taxon>
        <taxon>Actinomycetota</taxon>
        <taxon>Actinomycetes</taxon>
        <taxon>Mycobacteriales</taxon>
        <taxon>Nocardiaceae</taxon>
        <taxon>Nocardia</taxon>
    </lineage>
</organism>
<keyword evidence="3" id="KW-1185">Reference proteome</keyword>
<dbReference type="AlphaFoldDB" id="A0A7K1V216"/>
<evidence type="ECO:0000259" key="1">
    <source>
        <dbReference type="Pfam" id="PF01553"/>
    </source>
</evidence>
<reference evidence="2 3" key="1">
    <citation type="submission" date="2019-12" db="EMBL/GenBank/DDBJ databases">
        <title>Nocardia sp. nov. ET3-3 isolated from soil.</title>
        <authorList>
            <person name="Kanchanasin P."/>
            <person name="Tanasupawat S."/>
            <person name="Yuki M."/>
            <person name="Kudo T."/>
        </authorList>
    </citation>
    <scope>NUCLEOTIDE SEQUENCE [LARGE SCALE GENOMIC DNA]</scope>
    <source>
        <strain evidence="2 3">ET3-3</strain>
    </source>
</reference>
<dbReference type="RefSeq" id="WP_157390263.1">
    <property type="nucleotide sequence ID" value="NZ_WRPP01000005.1"/>
</dbReference>
<dbReference type="Pfam" id="PF01553">
    <property type="entry name" value="Acyltransferase"/>
    <property type="match status" value="1"/>
</dbReference>
<feature type="domain" description="Phospholipid/glycerol acyltransferase" evidence="1">
    <location>
        <begin position="14"/>
        <end position="140"/>
    </location>
</feature>